<reference evidence="10" key="3">
    <citation type="submission" date="2016-11" db="EMBL/GenBank/DDBJ databases">
        <authorList>
            <person name="Jaros S."/>
            <person name="Januszkiewicz K."/>
            <person name="Wedrychowicz H."/>
        </authorList>
    </citation>
    <scope>NUCLEOTIDE SEQUENCE [LARGE SCALE GENOMIC DNA]</scope>
    <source>
        <strain evidence="10">DSM 27989</strain>
    </source>
</reference>
<dbReference type="Proteomes" id="UP000650994">
    <property type="component" value="Unassembled WGS sequence"/>
</dbReference>
<dbReference type="EMBL" id="FRBH01000014">
    <property type="protein sequence ID" value="SHL68295.1"/>
    <property type="molecule type" value="Genomic_DNA"/>
</dbReference>
<keyword evidence="3" id="KW-1003">Cell membrane</keyword>
<dbReference type="RefSeq" id="WP_072933966.1">
    <property type="nucleotide sequence ID" value="NZ_BMFL01000023.1"/>
</dbReference>
<feature type="transmembrane region" description="Helical" evidence="8">
    <location>
        <begin position="144"/>
        <end position="165"/>
    </location>
</feature>
<feature type="transmembrane region" description="Helical" evidence="8">
    <location>
        <begin position="6"/>
        <end position="31"/>
    </location>
</feature>
<evidence type="ECO:0000256" key="7">
    <source>
        <dbReference type="ARBA" id="ARBA00023136"/>
    </source>
</evidence>
<proteinExistence type="inferred from homology"/>
<dbReference type="AlphaFoldDB" id="A0A1M7CM85"/>
<evidence type="ECO:0000256" key="5">
    <source>
        <dbReference type="ARBA" id="ARBA00022960"/>
    </source>
</evidence>
<keyword evidence="7 8" id="KW-0472">Membrane</keyword>
<evidence type="ECO:0000313" key="12">
    <source>
        <dbReference type="Proteomes" id="UP000650994"/>
    </source>
</evidence>
<dbReference type="STRING" id="1434701.SAMN05443634_11443"/>
<dbReference type="GO" id="GO:0005886">
    <property type="term" value="C:plasma membrane"/>
    <property type="evidence" value="ECO:0007669"/>
    <property type="project" value="UniProtKB-SubCell"/>
</dbReference>
<dbReference type="Proteomes" id="UP000184120">
    <property type="component" value="Unassembled WGS sequence"/>
</dbReference>
<evidence type="ECO:0000256" key="1">
    <source>
        <dbReference type="ARBA" id="ARBA00004651"/>
    </source>
</evidence>
<keyword evidence="6 8" id="KW-1133">Transmembrane helix</keyword>
<evidence type="ECO:0000313" key="9">
    <source>
        <dbReference type="EMBL" id="GGF09430.1"/>
    </source>
</evidence>
<organism evidence="10 11">
    <name type="scientific">Chishuiella changwenlii</name>
    <dbReference type="NCBI Taxonomy" id="1434701"/>
    <lineage>
        <taxon>Bacteria</taxon>
        <taxon>Pseudomonadati</taxon>
        <taxon>Bacteroidota</taxon>
        <taxon>Flavobacteriia</taxon>
        <taxon>Flavobacteriales</taxon>
        <taxon>Weeksellaceae</taxon>
        <taxon>Chishuiella</taxon>
    </lineage>
</organism>
<comment type="subcellular location">
    <subcellularLocation>
        <location evidence="1">Cell membrane</location>
        <topology evidence="1">Multi-pass membrane protein</topology>
    </subcellularLocation>
</comment>
<dbReference type="NCBIfam" id="TIGR03426">
    <property type="entry name" value="shape_MreD"/>
    <property type="match status" value="1"/>
</dbReference>
<dbReference type="InterPro" id="IPR007227">
    <property type="entry name" value="Cell_shape_determining_MreD"/>
</dbReference>
<dbReference type="GO" id="GO:0008360">
    <property type="term" value="P:regulation of cell shape"/>
    <property type="evidence" value="ECO:0007669"/>
    <property type="project" value="UniProtKB-KW"/>
</dbReference>
<evidence type="ECO:0000313" key="10">
    <source>
        <dbReference type="EMBL" id="SHL68295.1"/>
    </source>
</evidence>
<evidence type="ECO:0000256" key="6">
    <source>
        <dbReference type="ARBA" id="ARBA00022989"/>
    </source>
</evidence>
<accession>A0A1M7CM85</accession>
<dbReference type="EMBL" id="BMFL01000023">
    <property type="protein sequence ID" value="GGF09430.1"/>
    <property type="molecule type" value="Genomic_DNA"/>
</dbReference>
<protein>
    <submittedName>
        <fullName evidence="10">Rod shape-determining protein MreD</fullName>
    </submittedName>
</protein>
<reference evidence="9" key="1">
    <citation type="journal article" date="2014" name="Int. J. Syst. Evol. Microbiol.">
        <title>Complete genome of a new Firmicutes species belonging to the dominant human colonic microbiota ('Ruminococcus bicirculans') reveals two chromosomes and a selective capacity to utilize plant glucans.</title>
        <authorList>
            <consortium name="NISC Comparative Sequencing Program"/>
            <person name="Wegmann U."/>
            <person name="Louis P."/>
            <person name="Goesmann A."/>
            <person name="Henrissat B."/>
            <person name="Duncan S.H."/>
            <person name="Flint H.J."/>
        </authorList>
    </citation>
    <scope>NUCLEOTIDE SEQUENCE</scope>
    <source>
        <strain evidence="9">CGMCC 1.12707</strain>
    </source>
</reference>
<keyword evidence="5" id="KW-0133">Cell shape</keyword>
<feature type="transmembrane region" description="Helical" evidence="8">
    <location>
        <begin position="114"/>
        <end position="132"/>
    </location>
</feature>
<gene>
    <name evidence="9" type="primary">mreD</name>
    <name evidence="9" type="ORF">GCM10010984_28240</name>
    <name evidence="10" type="ORF">SAMN05443634_11443</name>
</gene>
<keyword evidence="4 8" id="KW-0812">Transmembrane</keyword>
<evidence type="ECO:0000313" key="11">
    <source>
        <dbReference type="Proteomes" id="UP000184120"/>
    </source>
</evidence>
<evidence type="ECO:0000256" key="4">
    <source>
        <dbReference type="ARBA" id="ARBA00022692"/>
    </source>
</evidence>
<reference evidence="12" key="4">
    <citation type="journal article" date="2019" name="Int. J. Syst. Evol. Microbiol.">
        <title>The Global Catalogue of Microorganisms (GCM) 10K type strain sequencing project: providing services to taxonomists for standard genome sequencing and annotation.</title>
        <authorList>
            <consortium name="The Broad Institute Genomics Platform"/>
            <consortium name="The Broad Institute Genome Sequencing Center for Infectious Disease"/>
            <person name="Wu L."/>
            <person name="Ma J."/>
        </authorList>
    </citation>
    <scope>NUCLEOTIDE SEQUENCE [LARGE SCALE GENOMIC DNA]</scope>
    <source>
        <strain evidence="12">CGMCC 1.12707</strain>
    </source>
</reference>
<name>A0A1M7CM85_9FLAO</name>
<feature type="transmembrane region" description="Helical" evidence="8">
    <location>
        <begin position="52"/>
        <end position="68"/>
    </location>
</feature>
<keyword evidence="12" id="KW-1185">Reference proteome</keyword>
<reference evidence="9" key="5">
    <citation type="submission" date="2024-05" db="EMBL/GenBank/DDBJ databases">
        <authorList>
            <person name="Sun Q."/>
            <person name="Zhou Y."/>
        </authorList>
    </citation>
    <scope>NUCLEOTIDE SEQUENCE</scope>
    <source>
        <strain evidence="9">CGMCC 1.12707</strain>
    </source>
</reference>
<sequence>MFNKDFLINIIKIIIFALLQVFVFNHINFLGSYQPYIYIVFVLFYPPYQNKYALLILAFLLGLTIDIFEYTGGIHAFALTLIAFIRNPIIKLLAGKQEYEMEFFTFHSLSFAQWIFYLSILTCLHHLILLTLENFKLEGITPTLLKALINSGITLVFVFIYKILFKNKVGI</sequence>
<evidence type="ECO:0000256" key="2">
    <source>
        <dbReference type="ARBA" id="ARBA00007776"/>
    </source>
</evidence>
<reference evidence="11" key="2">
    <citation type="submission" date="2016-11" db="EMBL/GenBank/DDBJ databases">
        <authorList>
            <person name="Varghese N."/>
            <person name="Submissions S."/>
        </authorList>
    </citation>
    <scope>NUCLEOTIDE SEQUENCE [LARGE SCALE GENOMIC DNA]</scope>
    <source>
        <strain evidence="11">DSM 27989</strain>
    </source>
</reference>
<evidence type="ECO:0000256" key="8">
    <source>
        <dbReference type="SAM" id="Phobius"/>
    </source>
</evidence>
<evidence type="ECO:0000256" key="3">
    <source>
        <dbReference type="ARBA" id="ARBA00022475"/>
    </source>
</evidence>
<dbReference type="OrthoDB" id="1132160at2"/>
<comment type="similarity">
    <text evidence="2">Belongs to the MreD family.</text>
</comment>